<gene>
    <name evidence="2" type="ORF">SMD44_00920</name>
</gene>
<organism evidence="2 3">
    <name type="scientific">Streptomyces alboflavus</name>
    <dbReference type="NCBI Taxonomy" id="67267"/>
    <lineage>
        <taxon>Bacteria</taxon>
        <taxon>Bacillati</taxon>
        <taxon>Actinomycetota</taxon>
        <taxon>Actinomycetes</taxon>
        <taxon>Kitasatosporales</taxon>
        <taxon>Streptomycetaceae</taxon>
        <taxon>Streptomyces</taxon>
    </lineage>
</organism>
<dbReference type="OrthoDB" id="5198232at2"/>
<dbReference type="AlphaFoldDB" id="A0A1Z1W553"/>
<dbReference type="Proteomes" id="UP000195880">
    <property type="component" value="Chromosome"/>
</dbReference>
<proteinExistence type="predicted"/>
<keyword evidence="3" id="KW-1185">Reference proteome</keyword>
<sequence>MPTVRTTIQPHVTLEVDDAEYLDLQRQGLLAEDAPAAPPAAAPAKTTPVAKSSKES</sequence>
<evidence type="ECO:0000313" key="3">
    <source>
        <dbReference type="Proteomes" id="UP000195880"/>
    </source>
</evidence>
<name>A0A1Z1W553_9ACTN</name>
<dbReference type="EMBL" id="CP021748">
    <property type="protein sequence ID" value="ARX81522.1"/>
    <property type="molecule type" value="Genomic_DNA"/>
</dbReference>
<evidence type="ECO:0000313" key="2">
    <source>
        <dbReference type="EMBL" id="ARX81522.1"/>
    </source>
</evidence>
<dbReference type="RefSeq" id="WP_159399507.1">
    <property type="nucleotide sequence ID" value="NZ_CP021748.1"/>
</dbReference>
<feature type="region of interest" description="Disordered" evidence="1">
    <location>
        <begin position="30"/>
        <end position="56"/>
    </location>
</feature>
<dbReference type="KEGG" id="salf:SMD44_00920"/>
<evidence type="ECO:0000256" key="1">
    <source>
        <dbReference type="SAM" id="MobiDB-lite"/>
    </source>
</evidence>
<protein>
    <submittedName>
        <fullName evidence="2">Uncharacterized protein</fullName>
    </submittedName>
</protein>
<reference evidence="2 3" key="1">
    <citation type="submission" date="2017-05" db="EMBL/GenBank/DDBJ databases">
        <title>Streptomyces alboflavus Genome sequencing and assembly.</title>
        <authorList>
            <person name="Wang Y."/>
            <person name="Du B."/>
            <person name="Ding Y."/>
            <person name="Liu H."/>
            <person name="Hou Q."/>
            <person name="Liu K."/>
            <person name="Wang C."/>
            <person name="Yao L."/>
        </authorList>
    </citation>
    <scope>NUCLEOTIDE SEQUENCE [LARGE SCALE GENOMIC DNA]</scope>
    <source>
        <strain evidence="2 3">MDJK44</strain>
    </source>
</reference>
<accession>A0A1Z1W553</accession>